<keyword evidence="3" id="KW-0418">Kinase</keyword>
<reference evidence="3 4" key="1">
    <citation type="submission" date="2020-08" db="EMBL/GenBank/DDBJ databases">
        <title>Genome sequencing of Purple Non-Sulfur Bacteria from various extreme environments.</title>
        <authorList>
            <person name="Mayer M."/>
        </authorList>
    </citation>
    <scope>NUCLEOTIDE SEQUENCE [LARGE SCALE GENOMIC DNA]</scope>
    <source>
        <strain evidence="3 4">JA131</strain>
    </source>
</reference>
<comment type="caution">
    <text evidence="3">The sequence shown here is derived from an EMBL/GenBank/DDBJ whole genome shotgun (WGS) entry which is preliminary data.</text>
</comment>
<feature type="region of interest" description="Disordered" evidence="1">
    <location>
        <begin position="586"/>
        <end position="634"/>
    </location>
</feature>
<proteinExistence type="predicted"/>
<evidence type="ECO:0000256" key="2">
    <source>
        <dbReference type="SAM" id="Phobius"/>
    </source>
</evidence>
<keyword evidence="2" id="KW-1133">Transmembrane helix</keyword>
<keyword evidence="4" id="KW-1185">Reference proteome</keyword>
<organism evidence="3 4">
    <name type="scientific">Roseospira visakhapatnamensis</name>
    <dbReference type="NCBI Taxonomy" id="390880"/>
    <lineage>
        <taxon>Bacteria</taxon>
        <taxon>Pseudomonadati</taxon>
        <taxon>Pseudomonadota</taxon>
        <taxon>Alphaproteobacteria</taxon>
        <taxon>Rhodospirillales</taxon>
        <taxon>Rhodospirillaceae</taxon>
        <taxon>Roseospira</taxon>
    </lineage>
</organism>
<feature type="region of interest" description="Disordered" evidence="1">
    <location>
        <begin position="1"/>
        <end position="65"/>
    </location>
</feature>
<feature type="transmembrane region" description="Helical" evidence="2">
    <location>
        <begin position="342"/>
        <end position="366"/>
    </location>
</feature>
<keyword evidence="2" id="KW-0812">Transmembrane</keyword>
<feature type="transmembrane region" description="Helical" evidence="2">
    <location>
        <begin position="71"/>
        <end position="91"/>
    </location>
</feature>
<dbReference type="Proteomes" id="UP000554286">
    <property type="component" value="Unassembled WGS sequence"/>
</dbReference>
<dbReference type="GO" id="GO:0016301">
    <property type="term" value="F:kinase activity"/>
    <property type="evidence" value="ECO:0007669"/>
    <property type="project" value="UniProtKB-KW"/>
</dbReference>
<protein>
    <submittedName>
        <fullName evidence="3">Signal transduction histidine kinase</fullName>
    </submittedName>
</protein>
<dbReference type="RefSeq" id="WP_184044667.1">
    <property type="nucleotide sequence ID" value="NZ_JACIGK010000013.1"/>
</dbReference>
<keyword evidence="3" id="KW-0808">Transferase</keyword>
<gene>
    <name evidence="3" type="ORF">GGD89_001987</name>
</gene>
<accession>A0A7W6RE32</accession>
<name>A0A7W6RE32_9PROT</name>
<evidence type="ECO:0000256" key="1">
    <source>
        <dbReference type="SAM" id="MobiDB-lite"/>
    </source>
</evidence>
<evidence type="ECO:0000313" key="4">
    <source>
        <dbReference type="Proteomes" id="UP000554286"/>
    </source>
</evidence>
<dbReference type="EMBL" id="JACIGK010000013">
    <property type="protein sequence ID" value="MBB4266356.1"/>
    <property type="molecule type" value="Genomic_DNA"/>
</dbReference>
<sequence>MILQGPRVEAADAGGGGVAPGEAAAPPDDAPRTATEQDGAAEPSSTTGPDPAATPRPPPARRRWANSGPGLILGLMAALVLLAMMGAAVLIETRLRETRGALEAVRVAQAVRGDRSAAARQLDVARAMARQVRHAPTGPAGAESRRTAMVQATVLLGDPILRPWLTPARRADLDQARAALDTLAAARARPGAVDGVTIAARLDALARLAAPPEAPRDSSRASLLRGLHDVLTRAARADGPALAVLEQEARLLAARAIAVGPDPAATPDGAVDPVFAAIEAALSIPALRTAERASAEQADALWRQVDATVAGAAEDLLAAGDTVMLTALDRQRMRLDHLSRGWLAVLLGALAVAVAGALVIGASTVAPLVRLGRRARGLGFGDAGQGQALAEALTAMEGLRARTTEAEADARAARADARVLRSALLGAAPEAALGRSLTTVAQELQSVLGDIRAHATLARHECEDLVPPDDAPRGRVPRPLPPTQDRAARLIVEACAALRDHCEFAAHLVGALRHLAGADADRPRSIDLTRTLEETLSVLAPRLRALGASVRLSCNESVVVRGDPVALGAVLFYVVEGAVLRAEGALPRHRSPALAEAQEPDTDAPDGGRRSSGGPLFDRMSAGPDAADRRAPHPGLNGVSVAAVLESGGRVRLSIADDGPAPGPAIRALVRNLDPSRPEGGAADLAPALREAPEAAALILADALARAGLGCGLDVLVGEDWGLTVRLYLPLHAIEDDA</sequence>
<keyword evidence="2" id="KW-0472">Membrane</keyword>
<dbReference type="AlphaFoldDB" id="A0A7W6RE32"/>
<evidence type="ECO:0000313" key="3">
    <source>
        <dbReference type="EMBL" id="MBB4266356.1"/>
    </source>
</evidence>